<dbReference type="Proteomes" id="UP000332933">
    <property type="component" value="Unassembled WGS sequence"/>
</dbReference>
<sequence length="155" mass="16106">MSALVFTPLSTACAKTADKNSVLFFSDPIQFCLNSNCAADVTALVTQIPTLAVSLSLSKPSKASAKGRLLRPVASPPVLLLTSAPLKTIMATPADPSCIAVDPNVAKFGDVVNPAWLKEYAALCASKVCVAATSATGAKAPNCQNEWSRPSLDLR</sequence>
<evidence type="ECO:0000313" key="1">
    <source>
        <dbReference type="EMBL" id="KAF0698195.1"/>
    </source>
</evidence>
<evidence type="ECO:0000313" key="3">
    <source>
        <dbReference type="Proteomes" id="UP000332933"/>
    </source>
</evidence>
<proteinExistence type="predicted"/>
<reference evidence="1" key="2">
    <citation type="submission" date="2019-06" db="EMBL/GenBank/DDBJ databases">
        <title>Genomics analysis of Aphanomyces spp. identifies a new class of oomycete effector associated with host adaptation.</title>
        <authorList>
            <person name="Gaulin E."/>
        </authorList>
    </citation>
    <scope>NUCLEOTIDE SEQUENCE</scope>
    <source>
        <strain evidence="1">CBS 578.67</strain>
    </source>
</reference>
<dbReference type="EMBL" id="CAADRA010005278">
    <property type="protein sequence ID" value="VFT88047.1"/>
    <property type="molecule type" value="Genomic_DNA"/>
</dbReference>
<name>A0A485KSS0_9STRA</name>
<keyword evidence="3" id="KW-1185">Reference proteome</keyword>
<dbReference type="EMBL" id="VJMH01005257">
    <property type="protein sequence ID" value="KAF0698195.1"/>
    <property type="molecule type" value="Genomic_DNA"/>
</dbReference>
<protein>
    <submittedName>
        <fullName evidence="2">Aste57867_11180 protein</fullName>
    </submittedName>
</protein>
<dbReference type="AlphaFoldDB" id="A0A485KSS0"/>
<accession>A0A485KSS0</accession>
<evidence type="ECO:0000313" key="2">
    <source>
        <dbReference type="EMBL" id="VFT88047.1"/>
    </source>
</evidence>
<reference evidence="2 3" key="1">
    <citation type="submission" date="2019-03" db="EMBL/GenBank/DDBJ databases">
        <authorList>
            <person name="Gaulin E."/>
            <person name="Dumas B."/>
        </authorList>
    </citation>
    <scope>NUCLEOTIDE SEQUENCE [LARGE SCALE GENOMIC DNA]</scope>
    <source>
        <strain evidence="2">CBS 568.67</strain>
    </source>
</reference>
<gene>
    <name evidence="2" type="primary">Aste57867_11180</name>
    <name evidence="1" type="ORF">As57867_011138</name>
    <name evidence="2" type="ORF">ASTE57867_11180</name>
</gene>
<organism evidence="2 3">
    <name type="scientific">Aphanomyces stellatus</name>
    <dbReference type="NCBI Taxonomy" id="120398"/>
    <lineage>
        <taxon>Eukaryota</taxon>
        <taxon>Sar</taxon>
        <taxon>Stramenopiles</taxon>
        <taxon>Oomycota</taxon>
        <taxon>Saprolegniomycetes</taxon>
        <taxon>Saprolegniales</taxon>
        <taxon>Verrucalvaceae</taxon>
        <taxon>Aphanomyces</taxon>
    </lineage>
</organism>